<dbReference type="Proteomes" id="UP000627984">
    <property type="component" value="Unassembled WGS sequence"/>
</dbReference>
<evidence type="ECO:0000313" key="2">
    <source>
        <dbReference type="EMBL" id="GGK53580.1"/>
    </source>
</evidence>
<accession>A0AA37BD75</accession>
<feature type="region of interest" description="Disordered" evidence="1">
    <location>
        <begin position="64"/>
        <end position="97"/>
    </location>
</feature>
<evidence type="ECO:0000313" key="3">
    <source>
        <dbReference type="Proteomes" id="UP000627984"/>
    </source>
</evidence>
<evidence type="ECO:0000256" key="1">
    <source>
        <dbReference type="SAM" id="MobiDB-lite"/>
    </source>
</evidence>
<dbReference type="EMBL" id="BMQD01000003">
    <property type="protein sequence ID" value="GGK53580.1"/>
    <property type="molecule type" value="Genomic_DNA"/>
</dbReference>
<evidence type="ECO:0008006" key="4">
    <source>
        <dbReference type="Google" id="ProtNLM"/>
    </source>
</evidence>
<protein>
    <recommendedName>
        <fullName evidence="4">CopG family transcriptional regulator</fullName>
    </recommendedName>
</protein>
<gene>
    <name evidence="2" type="ORF">GCM10010126_11400</name>
</gene>
<sequence>MGRTNATVGSMSGGTKKFSVTIPEHLAETVQERIGKGSFSAYVSEALMRQVERDDLSELIAAAETQHGPVDPARVEVKGALLQTDPGARDDDRTSAA</sequence>
<organism evidence="2 3">
    <name type="scientific">Planomonospora parontospora</name>
    <dbReference type="NCBI Taxonomy" id="58119"/>
    <lineage>
        <taxon>Bacteria</taxon>
        <taxon>Bacillati</taxon>
        <taxon>Actinomycetota</taxon>
        <taxon>Actinomycetes</taxon>
        <taxon>Streptosporangiales</taxon>
        <taxon>Streptosporangiaceae</taxon>
        <taxon>Planomonospora</taxon>
    </lineage>
</organism>
<feature type="compositionally biased region" description="Basic and acidic residues" evidence="1">
    <location>
        <begin position="87"/>
        <end position="97"/>
    </location>
</feature>
<reference evidence="2" key="1">
    <citation type="journal article" date="2014" name="Int. J. Syst. Evol. Microbiol.">
        <title>Complete genome sequence of Corynebacterium casei LMG S-19264T (=DSM 44701T), isolated from a smear-ripened cheese.</title>
        <authorList>
            <consortium name="US DOE Joint Genome Institute (JGI-PGF)"/>
            <person name="Walter F."/>
            <person name="Albersmeier A."/>
            <person name="Kalinowski J."/>
            <person name="Ruckert C."/>
        </authorList>
    </citation>
    <scope>NUCLEOTIDE SEQUENCE</scope>
    <source>
        <strain evidence="2">JCM 3093</strain>
    </source>
</reference>
<dbReference type="AlphaFoldDB" id="A0AA37BD75"/>
<reference evidence="2" key="2">
    <citation type="submission" date="2022-09" db="EMBL/GenBank/DDBJ databases">
        <authorList>
            <person name="Sun Q."/>
            <person name="Ohkuma M."/>
        </authorList>
    </citation>
    <scope>NUCLEOTIDE SEQUENCE</scope>
    <source>
        <strain evidence="2">JCM 3093</strain>
    </source>
</reference>
<name>A0AA37BD75_9ACTN</name>
<proteinExistence type="predicted"/>
<comment type="caution">
    <text evidence="2">The sequence shown here is derived from an EMBL/GenBank/DDBJ whole genome shotgun (WGS) entry which is preliminary data.</text>
</comment>